<dbReference type="EMBL" id="LNQL01000001">
    <property type="protein sequence ID" value="KSU50885.1"/>
    <property type="molecule type" value="Genomic_DNA"/>
</dbReference>
<dbReference type="SUPFAM" id="SSF46785">
    <property type="entry name" value="Winged helix' DNA-binding domain"/>
    <property type="match status" value="1"/>
</dbReference>
<dbReference type="PROSITE" id="PS50987">
    <property type="entry name" value="HTH_ARSR_2"/>
    <property type="match status" value="1"/>
</dbReference>
<dbReference type="CDD" id="cd00090">
    <property type="entry name" value="HTH_ARSR"/>
    <property type="match status" value="1"/>
</dbReference>
<dbReference type="EMBL" id="JBAWKY010000001">
    <property type="protein sequence ID" value="MEI4461089.1"/>
    <property type="molecule type" value="Genomic_DNA"/>
</dbReference>
<evidence type="ECO:0000313" key="7">
    <source>
        <dbReference type="EMBL" id="MEI4461089.1"/>
    </source>
</evidence>
<sequence length="121" mass="13981">MNDRIPIRFSALGDATRIQLIEALRNGPRSVNELAEQLHLRQPQTSKHLKLLLDAELITVERQANRRLYSLRPETFRELVMWSNSLAQMEARMHRLDAHLKQIQSNVKGDGTNEKGIEDLD</sequence>
<dbReference type="Proteomes" id="UP000053797">
    <property type="component" value="Unassembled WGS sequence"/>
</dbReference>
<evidence type="ECO:0000256" key="1">
    <source>
        <dbReference type="ARBA" id="ARBA00023015"/>
    </source>
</evidence>
<keyword evidence="3" id="KW-0804">Transcription</keyword>
<comment type="caution">
    <text evidence="5">The sequence shown here is derived from an EMBL/GenBank/DDBJ whole genome shotgun (WGS) entry which is preliminary data.</text>
</comment>
<dbReference type="SMART" id="SM00418">
    <property type="entry name" value="HTH_ARSR"/>
    <property type="match status" value="1"/>
</dbReference>
<dbReference type="InterPro" id="IPR036390">
    <property type="entry name" value="WH_DNA-bd_sf"/>
</dbReference>
<dbReference type="GO" id="GO:0003677">
    <property type="term" value="F:DNA binding"/>
    <property type="evidence" value="ECO:0007669"/>
    <property type="project" value="UniProtKB-KW"/>
</dbReference>
<dbReference type="AlphaFoldDB" id="A0A0V8GKU0"/>
<protein>
    <submittedName>
        <fullName evidence="7">Metalloregulator ArsR/SmtB family transcription factor</fullName>
    </submittedName>
</protein>
<evidence type="ECO:0000313" key="6">
    <source>
        <dbReference type="EMBL" id="KTR27868.1"/>
    </source>
</evidence>
<dbReference type="PANTHER" id="PTHR33154">
    <property type="entry name" value="TRANSCRIPTIONAL REGULATOR, ARSR FAMILY"/>
    <property type="match status" value="1"/>
</dbReference>
<evidence type="ECO:0000313" key="9">
    <source>
        <dbReference type="Proteomes" id="UP000072605"/>
    </source>
</evidence>
<dbReference type="InterPro" id="IPR036388">
    <property type="entry name" value="WH-like_DNA-bd_sf"/>
</dbReference>
<evidence type="ECO:0000259" key="4">
    <source>
        <dbReference type="PROSITE" id="PS50987"/>
    </source>
</evidence>
<evidence type="ECO:0000313" key="10">
    <source>
        <dbReference type="Proteomes" id="UP001387110"/>
    </source>
</evidence>
<dbReference type="GeneID" id="90836877"/>
<name>A0A0V8GKU0_9BACL</name>
<feature type="domain" description="HTH arsR-type" evidence="4">
    <location>
        <begin position="1"/>
        <end position="91"/>
    </location>
</feature>
<dbReference type="RefSeq" id="WP_055968349.1">
    <property type="nucleotide sequence ID" value="NZ_FMYN01000001.1"/>
</dbReference>
<evidence type="ECO:0000313" key="8">
    <source>
        <dbReference type="Proteomes" id="UP000053797"/>
    </source>
</evidence>
<dbReference type="Proteomes" id="UP001387110">
    <property type="component" value="Unassembled WGS sequence"/>
</dbReference>
<dbReference type="OrthoDB" id="9799175at2"/>
<dbReference type="PRINTS" id="PR00778">
    <property type="entry name" value="HTHARSR"/>
</dbReference>
<dbReference type="Proteomes" id="UP000072605">
    <property type="component" value="Unassembled WGS sequence"/>
</dbReference>
<evidence type="ECO:0000313" key="5">
    <source>
        <dbReference type="EMBL" id="KSU50885.1"/>
    </source>
</evidence>
<dbReference type="GO" id="GO:0003700">
    <property type="term" value="F:DNA-binding transcription factor activity"/>
    <property type="evidence" value="ECO:0007669"/>
    <property type="project" value="InterPro"/>
</dbReference>
<dbReference type="InterPro" id="IPR011991">
    <property type="entry name" value="ArsR-like_HTH"/>
</dbReference>
<reference evidence="5 8" key="1">
    <citation type="journal article" date="2015" name="Int. J. Syst. Evol. Microbiol.">
        <title>Exiguobacterium enclense sp. nov., isolated from sediment.</title>
        <authorList>
            <person name="Dastager S.G."/>
            <person name="Mawlankar R."/>
            <person name="Sonalkar V.V."/>
            <person name="Thorat M.N."/>
            <person name="Mual P."/>
            <person name="Verma A."/>
            <person name="Krishnamurthi S."/>
            <person name="Tang S.K."/>
            <person name="Li W.J."/>
        </authorList>
    </citation>
    <scope>NUCLEOTIDE SEQUENCE [LARGE SCALE GENOMIC DNA]</scope>
    <source>
        <strain evidence="5 8">NIO-1109</strain>
    </source>
</reference>
<keyword evidence="1" id="KW-0805">Transcription regulation</keyword>
<dbReference type="NCBIfam" id="NF033788">
    <property type="entry name" value="HTH_metalloreg"/>
    <property type="match status" value="1"/>
</dbReference>
<dbReference type="InterPro" id="IPR051081">
    <property type="entry name" value="HTH_MetalResp_TranReg"/>
</dbReference>
<reference evidence="6 9" key="2">
    <citation type="journal article" date="2016" name="Front. Microbiol.">
        <title>Genomic Resource of Rice Seed Associated Bacteria.</title>
        <authorList>
            <person name="Midha S."/>
            <person name="Bansal K."/>
            <person name="Sharma S."/>
            <person name="Kumar N."/>
            <person name="Patil P.P."/>
            <person name="Chaudhry V."/>
            <person name="Patil P.B."/>
        </authorList>
    </citation>
    <scope>NUCLEOTIDE SEQUENCE [LARGE SCALE GENOMIC DNA]</scope>
    <source>
        <strain evidence="6 9">RSA11</strain>
    </source>
</reference>
<organism evidence="5 8">
    <name type="scientific">Exiguobacterium indicum</name>
    <dbReference type="NCBI Taxonomy" id="296995"/>
    <lineage>
        <taxon>Bacteria</taxon>
        <taxon>Bacillati</taxon>
        <taxon>Bacillota</taxon>
        <taxon>Bacilli</taxon>
        <taxon>Bacillales</taxon>
        <taxon>Bacillales Family XII. Incertae Sedis</taxon>
        <taxon>Exiguobacterium</taxon>
    </lineage>
</organism>
<keyword evidence="10" id="KW-1185">Reference proteome</keyword>
<dbReference type="EMBL" id="LDQV01000012">
    <property type="protein sequence ID" value="KTR27868.1"/>
    <property type="molecule type" value="Genomic_DNA"/>
</dbReference>
<evidence type="ECO:0000256" key="2">
    <source>
        <dbReference type="ARBA" id="ARBA00023125"/>
    </source>
</evidence>
<evidence type="ECO:0000256" key="3">
    <source>
        <dbReference type="ARBA" id="ARBA00023163"/>
    </source>
</evidence>
<proteinExistence type="predicted"/>
<gene>
    <name evidence="5" type="ORF">AS033_05755</name>
    <name evidence="6" type="ORF">RSA11_04175</name>
    <name evidence="7" type="ORF">SZL87_01485</name>
</gene>
<reference evidence="7 10" key="3">
    <citation type="submission" date="2023-12" db="EMBL/GenBank/DDBJ databases">
        <authorList>
            <person name="Easwaran N."/>
            <person name="Lazarus H.P.S."/>
        </authorList>
    </citation>
    <scope>NUCLEOTIDE SEQUENCE [LARGE SCALE GENOMIC DNA]</scope>
    <source>
        <strain evidence="7 10">VIT-2023</strain>
    </source>
</reference>
<dbReference type="PANTHER" id="PTHR33154:SF33">
    <property type="entry name" value="TRANSCRIPTIONAL REPRESSOR SDPR"/>
    <property type="match status" value="1"/>
</dbReference>
<accession>A0A0V8GKU0</accession>
<dbReference type="InterPro" id="IPR001845">
    <property type="entry name" value="HTH_ArsR_DNA-bd_dom"/>
</dbReference>
<dbReference type="Pfam" id="PF01022">
    <property type="entry name" value="HTH_5"/>
    <property type="match status" value="1"/>
</dbReference>
<dbReference type="Gene3D" id="1.10.10.10">
    <property type="entry name" value="Winged helix-like DNA-binding domain superfamily/Winged helix DNA-binding domain"/>
    <property type="match status" value="1"/>
</dbReference>
<keyword evidence="2" id="KW-0238">DNA-binding</keyword>